<keyword evidence="3" id="KW-0804">Transcription</keyword>
<evidence type="ECO:0000256" key="2">
    <source>
        <dbReference type="ARBA" id="ARBA00023125"/>
    </source>
</evidence>
<dbReference type="GO" id="GO:0043565">
    <property type="term" value="F:sequence-specific DNA binding"/>
    <property type="evidence" value="ECO:0007669"/>
    <property type="project" value="InterPro"/>
</dbReference>
<proteinExistence type="predicted"/>
<dbReference type="AlphaFoldDB" id="A0A1H4I7W4"/>
<dbReference type="Gene3D" id="1.10.10.60">
    <property type="entry name" value="Homeodomain-like"/>
    <property type="match status" value="1"/>
</dbReference>
<dbReference type="STRING" id="57704.SAMN04489793_0068"/>
<dbReference type="EMBL" id="FNSA01000001">
    <property type="protein sequence ID" value="SEB29990.1"/>
    <property type="molecule type" value="Genomic_DNA"/>
</dbReference>
<sequence length="315" mass="34402">MERGSPETGAAGPSDWDEARDVVSDAYFPHDLVPLTRATTDNVSVDSVTLGPVRIAHIGWGAEVSVSTDHPDGYAVNVPLDGYLESVTGSESIRATPLSAAIYRPDTPTRITRWSQSCTILGIRFDRDYLHNELTRTLPGPVPHLPTSLDIATESGAGWVSLVQSLAAQLRGNAWVLQNERVAHQLASTLTTAFIVAAVPDEEPGAPLARPRIVKRVIDRIHADPARVWTASDMAEAAGVSVRRLQEGFRLYVGVSPREYLLGVRLERAHHDLVHASPMDTVADVAMRWGFHHTGRFAAAYRRRYGVPPSVTRRG</sequence>
<keyword evidence="1" id="KW-0805">Transcription regulation</keyword>
<dbReference type="SUPFAM" id="SSF46689">
    <property type="entry name" value="Homeodomain-like"/>
    <property type="match status" value="2"/>
</dbReference>
<dbReference type="Pfam" id="PF12833">
    <property type="entry name" value="HTH_18"/>
    <property type="match status" value="1"/>
</dbReference>
<dbReference type="GO" id="GO:0003700">
    <property type="term" value="F:DNA-binding transcription factor activity"/>
    <property type="evidence" value="ECO:0007669"/>
    <property type="project" value="InterPro"/>
</dbReference>
<dbReference type="OrthoDB" id="5464689at2"/>
<protein>
    <submittedName>
        <fullName evidence="5">AraC-type DNA-binding protein</fullName>
    </submittedName>
</protein>
<dbReference type="RefSeq" id="WP_068740142.1">
    <property type="nucleotide sequence ID" value="NZ_QPKD01000108.1"/>
</dbReference>
<evidence type="ECO:0000256" key="3">
    <source>
        <dbReference type="ARBA" id="ARBA00023163"/>
    </source>
</evidence>
<accession>A0A1H4I7W4</accession>
<dbReference type="InterPro" id="IPR018062">
    <property type="entry name" value="HTH_AraC-typ_CS"/>
</dbReference>
<keyword evidence="6" id="KW-1185">Reference proteome</keyword>
<keyword evidence="2 5" id="KW-0238">DNA-binding</keyword>
<dbReference type="Proteomes" id="UP000182241">
    <property type="component" value="Unassembled WGS sequence"/>
</dbReference>
<evidence type="ECO:0000256" key="1">
    <source>
        <dbReference type="ARBA" id="ARBA00023015"/>
    </source>
</evidence>
<dbReference type="InterPro" id="IPR018060">
    <property type="entry name" value="HTH_AraC"/>
</dbReference>
<evidence type="ECO:0000313" key="6">
    <source>
        <dbReference type="Proteomes" id="UP000182241"/>
    </source>
</evidence>
<dbReference type="PROSITE" id="PS00041">
    <property type="entry name" value="HTH_ARAC_FAMILY_1"/>
    <property type="match status" value="1"/>
</dbReference>
<name>A0A1H4I7W4_TSUTY</name>
<dbReference type="PANTHER" id="PTHR46796">
    <property type="entry name" value="HTH-TYPE TRANSCRIPTIONAL ACTIVATOR RHAS-RELATED"/>
    <property type="match status" value="1"/>
</dbReference>
<gene>
    <name evidence="5" type="ORF">SAMN04489793_0068</name>
</gene>
<reference evidence="6" key="1">
    <citation type="submission" date="2016-10" db="EMBL/GenBank/DDBJ databases">
        <authorList>
            <person name="Varghese N."/>
            <person name="Submissions S."/>
        </authorList>
    </citation>
    <scope>NUCLEOTIDE SEQUENCE [LARGE SCALE GENOMIC DNA]</scope>
    <source>
        <strain evidence="6">DSM 44234</strain>
    </source>
</reference>
<dbReference type="InterPro" id="IPR050204">
    <property type="entry name" value="AraC_XylS_family_regulators"/>
</dbReference>
<feature type="domain" description="HTH araC/xylS-type" evidence="4">
    <location>
        <begin position="215"/>
        <end position="315"/>
    </location>
</feature>
<dbReference type="Pfam" id="PF14525">
    <property type="entry name" value="AraC_binding_2"/>
    <property type="match status" value="1"/>
</dbReference>
<evidence type="ECO:0000313" key="5">
    <source>
        <dbReference type="EMBL" id="SEB29990.1"/>
    </source>
</evidence>
<dbReference type="InterPro" id="IPR009057">
    <property type="entry name" value="Homeodomain-like_sf"/>
</dbReference>
<dbReference type="PROSITE" id="PS01124">
    <property type="entry name" value="HTH_ARAC_FAMILY_2"/>
    <property type="match status" value="1"/>
</dbReference>
<organism evidence="5 6">
    <name type="scientific">Tsukamurella tyrosinosolvens</name>
    <dbReference type="NCBI Taxonomy" id="57704"/>
    <lineage>
        <taxon>Bacteria</taxon>
        <taxon>Bacillati</taxon>
        <taxon>Actinomycetota</taxon>
        <taxon>Actinomycetes</taxon>
        <taxon>Mycobacteriales</taxon>
        <taxon>Tsukamurellaceae</taxon>
        <taxon>Tsukamurella</taxon>
    </lineage>
</organism>
<dbReference type="InterPro" id="IPR035418">
    <property type="entry name" value="AraC-bd_2"/>
</dbReference>
<dbReference type="SMART" id="SM00342">
    <property type="entry name" value="HTH_ARAC"/>
    <property type="match status" value="1"/>
</dbReference>
<evidence type="ECO:0000259" key="4">
    <source>
        <dbReference type="PROSITE" id="PS01124"/>
    </source>
</evidence>